<comment type="subcellular location">
    <subcellularLocation>
        <location evidence="1">Secreted</location>
    </subcellularLocation>
</comment>
<reference evidence="6" key="1">
    <citation type="journal article" date="2014" name="Nat. Genet.">
        <title>Genome of the human hookworm Necator americanus.</title>
        <authorList>
            <person name="Tang Y.T."/>
            <person name="Gao X."/>
            <person name="Rosa B.A."/>
            <person name="Abubucker S."/>
            <person name="Hallsworth-Pepin K."/>
            <person name="Martin J."/>
            <person name="Tyagi R."/>
            <person name="Heizer E."/>
            <person name="Zhang X."/>
            <person name="Bhonagiri-Palsikar V."/>
            <person name="Minx P."/>
            <person name="Warren W.C."/>
            <person name="Wang Q."/>
            <person name="Zhan B."/>
            <person name="Hotez P.J."/>
            <person name="Sternberg P.W."/>
            <person name="Dougall A."/>
            <person name="Gaze S.T."/>
            <person name="Mulvenna J."/>
            <person name="Sotillo J."/>
            <person name="Ranganathan S."/>
            <person name="Rabelo E.M."/>
            <person name="Wilson R.K."/>
            <person name="Felgner P.L."/>
            <person name="Bethony J."/>
            <person name="Hawdon J.M."/>
            <person name="Gasser R.B."/>
            <person name="Loukas A."/>
            <person name="Mitreva M."/>
        </authorList>
    </citation>
    <scope>NUCLEOTIDE SEQUENCE [LARGE SCALE GENOMIC DNA]</scope>
</reference>
<dbReference type="InterPro" id="IPR010255">
    <property type="entry name" value="Haem_peroxidase_sf"/>
</dbReference>
<dbReference type="GO" id="GO:0005576">
    <property type="term" value="C:extracellular region"/>
    <property type="evidence" value="ECO:0007669"/>
    <property type="project" value="UniProtKB-SubCell"/>
</dbReference>
<dbReference type="PANTHER" id="PTHR11475">
    <property type="entry name" value="OXIDASE/PEROXIDASE"/>
    <property type="match status" value="1"/>
</dbReference>
<evidence type="ECO:0000313" key="5">
    <source>
        <dbReference type="EMBL" id="ETN68663.1"/>
    </source>
</evidence>
<accession>W2SGI9</accession>
<keyword evidence="4" id="KW-0325">Glycoprotein</keyword>
<dbReference type="InterPro" id="IPR019791">
    <property type="entry name" value="Haem_peroxidase_animal"/>
</dbReference>
<dbReference type="SUPFAM" id="SSF48113">
    <property type="entry name" value="Heme-dependent peroxidases"/>
    <property type="match status" value="1"/>
</dbReference>
<dbReference type="GO" id="GO:0020037">
    <property type="term" value="F:heme binding"/>
    <property type="evidence" value="ECO:0007669"/>
    <property type="project" value="InterPro"/>
</dbReference>
<keyword evidence="6" id="KW-1185">Reference proteome</keyword>
<dbReference type="InterPro" id="IPR037120">
    <property type="entry name" value="Haem_peroxidase_sf_animal"/>
</dbReference>
<dbReference type="AlphaFoldDB" id="W2SGI9"/>
<dbReference type="EMBL" id="KI669223">
    <property type="protein sequence ID" value="ETN68663.1"/>
    <property type="molecule type" value="Genomic_DNA"/>
</dbReference>
<keyword evidence="3 5" id="KW-0560">Oxidoreductase</keyword>
<evidence type="ECO:0000256" key="3">
    <source>
        <dbReference type="ARBA" id="ARBA00022559"/>
    </source>
</evidence>
<dbReference type="PANTHER" id="PTHR11475:SF4">
    <property type="entry name" value="CHORION PEROXIDASE"/>
    <property type="match status" value="1"/>
</dbReference>
<organism evidence="5 6">
    <name type="scientific">Necator americanus</name>
    <name type="common">Human hookworm</name>
    <dbReference type="NCBI Taxonomy" id="51031"/>
    <lineage>
        <taxon>Eukaryota</taxon>
        <taxon>Metazoa</taxon>
        <taxon>Ecdysozoa</taxon>
        <taxon>Nematoda</taxon>
        <taxon>Chromadorea</taxon>
        <taxon>Rhabditida</taxon>
        <taxon>Rhabditina</taxon>
        <taxon>Rhabditomorpha</taxon>
        <taxon>Strongyloidea</taxon>
        <taxon>Ancylostomatidae</taxon>
        <taxon>Bunostominae</taxon>
        <taxon>Necator</taxon>
    </lineage>
</organism>
<keyword evidence="3 5" id="KW-0575">Peroxidase</keyword>
<dbReference type="PROSITE" id="PS50292">
    <property type="entry name" value="PEROXIDASE_3"/>
    <property type="match status" value="1"/>
</dbReference>
<dbReference type="KEGG" id="nai:NECAME_05508"/>
<sequence>MIKTCANPPINGRKSSQCVGSKCNKSCRRLKISTIMHNPLGCYHYVRSQTAPHHKCRIGPRQQMNTANAFIDAERVYGSTSKESASRRTWKNGRRQKEYLSLLLPSGKIAQHGMSFETSFINPTMHSTELIVQIWTAQHNRLALELKAKYEILEDSNEFTKYYDININPCTLNAFAAAVGEFFLTMYGPSSVPAPISLHKAEAKVSKLMHTFKCRARILHGAVMRPYLRDFKTNILDEISQDDDIIDKAAVLIHRSRDHGIPGYTKFREYCGGEKVEDVDLIVLALAEKPVHGSLVGLTLGCVLASQYQKVQSDPNDLNTDTIA</sequence>
<dbReference type="OrthoDB" id="823504at2759"/>
<dbReference type="GO" id="GO:0004601">
    <property type="term" value="F:peroxidase activity"/>
    <property type="evidence" value="ECO:0007669"/>
    <property type="project" value="UniProtKB-KW"/>
</dbReference>
<gene>
    <name evidence="5" type="ORF">NECAME_05508</name>
</gene>
<evidence type="ECO:0000256" key="4">
    <source>
        <dbReference type="ARBA" id="ARBA00023180"/>
    </source>
</evidence>
<dbReference type="Proteomes" id="UP000053676">
    <property type="component" value="Unassembled WGS sequence"/>
</dbReference>
<name>W2SGI9_NECAM</name>
<proteinExistence type="predicted"/>
<dbReference type="GO" id="GO:0006979">
    <property type="term" value="P:response to oxidative stress"/>
    <property type="evidence" value="ECO:0007669"/>
    <property type="project" value="InterPro"/>
</dbReference>
<dbReference type="STRING" id="51031.W2SGI9"/>
<evidence type="ECO:0000256" key="1">
    <source>
        <dbReference type="ARBA" id="ARBA00004613"/>
    </source>
</evidence>
<dbReference type="Gene3D" id="1.10.640.10">
    <property type="entry name" value="Haem peroxidase domain superfamily, animal type"/>
    <property type="match status" value="2"/>
</dbReference>
<evidence type="ECO:0000313" key="6">
    <source>
        <dbReference type="Proteomes" id="UP000053676"/>
    </source>
</evidence>
<keyword evidence="2" id="KW-0964">Secreted</keyword>
<protein>
    <submittedName>
        <fullName evidence="5">Animal hem peroxidase</fullName>
    </submittedName>
</protein>
<dbReference type="Pfam" id="PF03098">
    <property type="entry name" value="An_peroxidase"/>
    <property type="match status" value="2"/>
</dbReference>
<evidence type="ECO:0000256" key="2">
    <source>
        <dbReference type="ARBA" id="ARBA00022525"/>
    </source>
</evidence>